<comment type="caution">
    <text evidence="2">The sequence shown here is derived from an EMBL/GenBank/DDBJ whole genome shotgun (WGS) entry which is preliminary data.</text>
</comment>
<dbReference type="GO" id="GO:0046921">
    <property type="term" value="F:alpha-(1-&gt;6)-fucosyltransferase activity"/>
    <property type="evidence" value="ECO:0007669"/>
    <property type="project" value="TreeGrafter"/>
</dbReference>
<feature type="chain" id="PRO_5040246919" description="Fucosyltransferase" evidence="1">
    <location>
        <begin position="25"/>
        <end position="510"/>
    </location>
</feature>
<keyword evidence="3" id="KW-1185">Reference proteome</keyword>
<evidence type="ECO:0000313" key="2">
    <source>
        <dbReference type="EMBL" id="CAB9518930.1"/>
    </source>
</evidence>
<proteinExistence type="predicted"/>
<feature type="signal peptide" evidence="1">
    <location>
        <begin position="1"/>
        <end position="24"/>
    </location>
</feature>
<dbReference type="AlphaFoldDB" id="A0A9N8EI65"/>
<keyword evidence="1" id="KW-0732">Signal</keyword>
<dbReference type="PANTHER" id="PTHR13132:SF29">
    <property type="entry name" value="ALPHA-(1,6)-FUCOSYLTRANSFERASE"/>
    <property type="match status" value="1"/>
</dbReference>
<evidence type="ECO:0000313" key="3">
    <source>
        <dbReference type="Proteomes" id="UP001153069"/>
    </source>
</evidence>
<dbReference type="Proteomes" id="UP001153069">
    <property type="component" value="Unassembled WGS sequence"/>
</dbReference>
<dbReference type="EMBL" id="CAICTM010000972">
    <property type="protein sequence ID" value="CAB9518930.1"/>
    <property type="molecule type" value="Genomic_DNA"/>
</dbReference>
<accession>A0A9N8EI65</accession>
<dbReference type="PANTHER" id="PTHR13132">
    <property type="entry name" value="ALPHA- 1,6 -FUCOSYLTRANSFERASE"/>
    <property type="match status" value="1"/>
</dbReference>
<sequence>MTTDRSSSSLKLFSLVRNVVLTVAVWELLSFDTQPFQQQWTGASAARGMSLMTRDLKAWVDEAYQAYQAVGAMSHISVFSAMHLEYLATLTPSNPVYCYNSSFCCGRWDVDADPWWIHHPDWQVVPDVEDITDVGFCFAPIQNLDHKQTMQQLHLQQWGVDIGERNANVSLQELSSIIPESYNFTDSTNNTNAINCSNLVTTVPISSGYGASMSFLYGTFWFAFTQHLPFQIIKRGPWMYATANVNHSWAYCPDQDASCLYLPLSPCSRYRAEQPKQTRRANQRDHLQAMQWLWMRDYMARPNQGFRQALTKLQEPYVPLLKDSNCIALHVRRGDAGVPRKPFRRYAAIQEYLDLLPNQTANSKRTIFLLTDDASTIDELQQYHLNVSNPKFHWIYTNKTRNRGTEQGFDRHVPAASDGPEELLWITAELELAGRHCTTLLHGISGYAGQLLDRMRFYAGSAHHNNLTNYYLDTSAPFEEIQKYRGKVRQRESYLLDNIQSFYTNTTAEA</sequence>
<dbReference type="Gene3D" id="3.40.50.11350">
    <property type="match status" value="1"/>
</dbReference>
<evidence type="ECO:0008006" key="4">
    <source>
        <dbReference type="Google" id="ProtNLM"/>
    </source>
</evidence>
<organism evidence="2 3">
    <name type="scientific">Seminavis robusta</name>
    <dbReference type="NCBI Taxonomy" id="568900"/>
    <lineage>
        <taxon>Eukaryota</taxon>
        <taxon>Sar</taxon>
        <taxon>Stramenopiles</taxon>
        <taxon>Ochrophyta</taxon>
        <taxon>Bacillariophyta</taxon>
        <taxon>Bacillariophyceae</taxon>
        <taxon>Bacillariophycidae</taxon>
        <taxon>Naviculales</taxon>
        <taxon>Naviculaceae</taxon>
        <taxon>Seminavis</taxon>
    </lineage>
</organism>
<gene>
    <name evidence="2" type="ORF">SEMRO_974_G226710.1</name>
</gene>
<reference evidence="2" key="1">
    <citation type="submission" date="2020-06" db="EMBL/GenBank/DDBJ databases">
        <authorList>
            <consortium name="Plant Systems Biology data submission"/>
        </authorList>
    </citation>
    <scope>NUCLEOTIDE SEQUENCE</scope>
    <source>
        <strain evidence="2">D6</strain>
    </source>
</reference>
<protein>
    <recommendedName>
        <fullName evidence="4">Fucosyltransferase</fullName>
    </recommendedName>
</protein>
<evidence type="ECO:0000256" key="1">
    <source>
        <dbReference type="SAM" id="SignalP"/>
    </source>
</evidence>
<dbReference type="GO" id="GO:0006487">
    <property type="term" value="P:protein N-linked glycosylation"/>
    <property type="evidence" value="ECO:0007669"/>
    <property type="project" value="TreeGrafter"/>
</dbReference>
<name>A0A9N8EI65_9STRA</name>